<keyword evidence="1" id="KW-1133">Transmembrane helix</keyword>
<feature type="transmembrane region" description="Helical" evidence="1">
    <location>
        <begin position="17"/>
        <end position="45"/>
    </location>
</feature>
<keyword evidence="1" id="KW-0812">Transmembrane</keyword>
<protein>
    <submittedName>
        <fullName evidence="2">Uncharacterized protein</fullName>
    </submittedName>
</protein>
<dbReference type="AlphaFoldDB" id="A0A7W4PQ81"/>
<feature type="transmembrane region" description="Helical" evidence="1">
    <location>
        <begin position="95"/>
        <end position="116"/>
    </location>
</feature>
<sequence length="157" mass="16862">MPTDDVRHIRSHRPWSVLLLGFASVTTGAVMVLPAVFSALFFLVSPFPVGAILHGTTMMFVVVVELLFGVPSLISLGRSFREFAVGIREHSQASAGLMTLSVFGICGAGAMFFPIFHGVAQIVFLANLTVGLFLLGRTALIVCRGSEDRRSRPDVLG</sequence>
<gene>
    <name evidence="2" type="ORF">HLH28_13495</name>
</gene>
<feature type="transmembrane region" description="Helical" evidence="1">
    <location>
        <begin position="51"/>
        <end position="74"/>
    </location>
</feature>
<feature type="transmembrane region" description="Helical" evidence="1">
    <location>
        <begin position="122"/>
        <end position="143"/>
    </location>
</feature>
<name>A0A7W4PQ81_9PROT</name>
<dbReference type="EMBL" id="JABEQM010000011">
    <property type="protein sequence ID" value="MBB2202571.1"/>
    <property type="molecule type" value="Genomic_DNA"/>
</dbReference>
<keyword evidence="1" id="KW-0472">Membrane</keyword>
<organism evidence="2 3">
    <name type="scientific">Gluconacetobacter tumulisoli</name>
    <dbReference type="NCBI Taxonomy" id="1286189"/>
    <lineage>
        <taxon>Bacteria</taxon>
        <taxon>Pseudomonadati</taxon>
        <taxon>Pseudomonadota</taxon>
        <taxon>Alphaproteobacteria</taxon>
        <taxon>Acetobacterales</taxon>
        <taxon>Acetobacteraceae</taxon>
        <taxon>Gluconacetobacter</taxon>
    </lineage>
</organism>
<evidence type="ECO:0000256" key="1">
    <source>
        <dbReference type="SAM" id="Phobius"/>
    </source>
</evidence>
<reference evidence="2 3" key="1">
    <citation type="submission" date="2020-04" db="EMBL/GenBank/DDBJ databases">
        <title>Description of novel Gluconacetobacter.</title>
        <authorList>
            <person name="Sombolestani A."/>
        </authorList>
    </citation>
    <scope>NUCLEOTIDE SEQUENCE [LARGE SCALE GENOMIC DNA]</scope>
    <source>
        <strain evidence="2 3">LMG 27802</strain>
    </source>
</reference>
<evidence type="ECO:0000313" key="2">
    <source>
        <dbReference type="EMBL" id="MBB2202571.1"/>
    </source>
</evidence>
<comment type="caution">
    <text evidence="2">The sequence shown here is derived from an EMBL/GenBank/DDBJ whole genome shotgun (WGS) entry which is preliminary data.</text>
</comment>
<evidence type="ECO:0000313" key="3">
    <source>
        <dbReference type="Proteomes" id="UP000578030"/>
    </source>
</evidence>
<keyword evidence="3" id="KW-1185">Reference proteome</keyword>
<dbReference type="RefSeq" id="WP_182960048.1">
    <property type="nucleotide sequence ID" value="NZ_JABEQM010000011.1"/>
</dbReference>
<dbReference type="Proteomes" id="UP000578030">
    <property type="component" value="Unassembled WGS sequence"/>
</dbReference>
<accession>A0A7W4PQ81</accession>
<proteinExistence type="predicted"/>